<evidence type="ECO:0000313" key="4">
    <source>
        <dbReference type="Proteomes" id="UP001521222"/>
    </source>
</evidence>
<keyword evidence="4" id="KW-1185">Reference proteome</keyword>
<dbReference type="PROSITE" id="PS00498">
    <property type="entry name" value="TYROSINASE_2"/>
    <property type="match status" value="1"/>
</dbReference>
<dbReference type="PANTHER" id="PTHR11474">
    <property type="entry name" value="TYROSINASE FAMILY MEMBER"/>
    <property type="match status" value="1"/>
</dbReference>
<keyword evidence="1" id="KW-0479">Metal-binding</keyword>
<comment type="caution">
    <text evidence="3">The sequence shown here is derived from an EMBL/GenBank/DDBJ whole genome shotgun (WGS) entry which is preliminary data.</text>
</comment>
<organism evidence="3 4">
    <name type="scientific">Nothophoma quercina</name>
    <dbReference type="NCBI Taxonomy" id="749835"/>
    <lineage>
        <taxon>Eukaryota</taxon>
        <taxon>Fungi</taxon>
        <taxon>Dikarya</taxon>
        <taxon>Ascomycota</taxon>
        <taxon>Pezizomycotina</taxon>
        <taxon>Dothideomycetes</taxon>
        <taxon>Pleosporomycetidae</taxon>
        <taxon>Pleosporales</taxon>
        <taxon>Pleosporineae</taxon>
        <taxon>Didymellaceae</taxon>
        <taxon>Nothophoma</taxon>
    </lineage>
</organism>
<evidence type="ECO:0000313" key="3">
    <source>
        <dbReference type="EMBL" id="KAL1598097.1"/>
    </source>
</evidence>
<evidence type="ECO:0000256" key="1">
    <source>
        <dbReference type="ARBA" id="ARBA00022723"/>
    </source>
</evidence>
<feature type="domain" description="Tyrosinase copper-binding" evidence="2">
    <location>
        <begin position="324"/>
        <end position="335"/>
    </location>
</feature>
<dbReference type="EMBL" id="JAKIXB020000024">
    <property type="protein sequence ID" value="KAL1598097.1"/>
    <property type="molecule type" value="Genomic_DNA"/>
</dbReference>
<dbReference type="PRINTS" id="PR00092">
    <property type="entry name" value="TYROSINASE"/>
</dbReference>
<sequence length="405" mass="45161">MRFSTLATAALINGASATFKFGEQEALAAAAVFNIGLNAAQNGYPSPDTCTLKNVRVRREWSTLSKNEKLNYIDAVKCIHEKPALTPSSIAAGAKSRFDDFVVTHIQQTYWVHGTVITIFRSQPVQHVDQAQANFLAWHRYYIWAYEQLLRDECGYTGYLPYHNWAWWAEDPSKSPLLDGSETSIGGDGEYIAGRNYTCVGQISTCYIKLQPGQGGGCIKSGPVANWTTSLGPIDTKWPNIKKNPSADGLGYNPRCLSRDLTRDASIGATDEIISDLIKNSKDIHTFQNLIQGDFPNKYIGVHSAGHYTIGGDAGTDFFNSPSDPYFYFHHAQIDRIWWIWQNQDIKNRQYALADTLTFLNLPPSRNGTLDDNMSLGSMFEAQFPNITQRDAMSTLAGPFCYIYA</sequence>
<dbReference type="Proteomes" id="UP001521222">
    <property type="component" value="Unassembled WGS sequence"/>
</dbReference>
<dbReference type="Pfam" id="PF00264">
    <property type="entry name" value="Tyrosinase"/>
    <property type="match status" value="1"/>
</dbReference>
<dbReference type="InterPro" id="IPR002227">
    <property type="entry name" value="Tyrosinase_Cu-bd"/>
</dbReference>
<name>A0ABR3R101_9PLEO</name>
<accession>A0ABR3R101</accession>
<protein>
    <recommendedName>
        <fullName evidence="2">Tyrosinase copper-binding domain-containing protein</fullName>
    </recommendedName>
</protein>
<dbReference type="Gene3D" id="1.10.1280.10">
    <property type="entry name" value="Di-copper center containing domain from catechol oxidase"/>
    <property type="match status" value="1"/>
</dbReference>
<proteinExistence type="predicted"/>
<dbReference type="InterPro" id="IPR050316">
    <property type="entry name" value="Tyrosinase/Hemocyanin"/>
</dbReference>
<evidence type="ECO:0000259" key="2">
    <source>
        <dbReference type="PROSITE" id="PS00498"/>
    </source>
</evidence>
<dbReference type="SUPFAM" id="SSF48056">
    <property type="entry name" value="Di-copper centre-containing domain"/>
    <property type="match status" value="1"/>
</dbReference>
<reference evidence="3 4" key="1">
    <citation type="submission" date="2024-02" db="EMBL/GenBank/DDBJ databases">
        <title>De novo assembly and annotation of 12 fungi associated with fruit tree decline syndrome in Ontario, Canada.</title>
        <authorList>
            <person name="Sulman M."/>
            <person name="Ellouze W."/>
            <person name="Ilyukhin E."/>
        </authorList>
    </citation>
    <scope>NUCLEOTIDE SEQUENCE [LARGE SCALE GENOMIC DNA]</scope>
    <source>
        <strain evidence="3 4">M97-236</strain>
    </source>
</reference>
<dbReference type="InterPro" id="IPR008922">
    <property type="entry name" value="Di-copper_centre_dom_sf"/>
</dbReference>
<gene>
    <name evidence="3" type="ORF">SLS59_007107</name>
</gene>
<dbReference type="PANTHER" id="PTHR11474:SF116">
    <property type="entry name" value="TYROSINASE"/>
    <property type="match status" value="1"/>
</dbReference>